<dbReference type="InterPro" id="IPR050327">
    <property type="entry name" value="Proton-linked_MCT"/>
</dbReference>
<sequence>MATAADQSPPDTHTHSNEASTSTSSIPVPVEQYLGSEDEAPANAARSIPERGYGWTIVSICALLTFWFNEISGSWGVIQAALLRSQLTDTPTSTISFVGTLGLACVVAFGLFRIRLVRLVGGRTAALLGVALVLLGEICSSFTTSNVGGLFGCSGVLFGLGACLCYSISNTLPTQYFTARLGLASGLVKFGGGIGATVLAVVIDALINRVGIPWTFRILGFCSLATSGPAVWFMQERVPIGRVPFLDLSLFKNLPFTAIFCAGAVGTFALFVPPFFLPLIAQRIGLSPSTGAGLVGAFNACTAVGRFVSGWLSDFIGPVNMFLLAMTLNAVTVVASTAARVENSESGRVAIAMGMAISGWTGGYLMGV</sequence>
<evidence type="ECO:0000313" key="6">
    <source>
        <dbReference type="EMBL" id="KIW90427.1"/>
    </source>
</evidence>
<feature type="transmembrane region" description="Helical" evidence="4">
    <location>
        <begin position="124"/>
        <end position="143"/>
    </location>
</feature>
<comment type="similarity">
    <text evidence="2">Belongs to the major facilitator superfamily. Monocarboxylate porter (TC 2.A.1.13) family.</text>
</comment>
<dbReference type="Gene3D" id="1.20.1250.20">
    <property type="entry name" value="MFS general substrate transporter like domains"/>
    <property type="match status" value="2"/>
</dbReference>
<keyword evidence="4" id="KW-1133">Transmembrane helix</keyword>
<keyword evidence="4" id="KW-0472">Membrane</keyword>
<evidence type="ECO:0000256" key="2">
    <source>
        <dbReference type="ARBA" id="ARBA00006727"/>
    </source>
</evidence>
<dbReference type="RefSeq" id="XP_016617096.1">
    <property type="nucleotide sequence ID" value="XM_016766798.1"/>
</dbReference>
<name>A0A0D2FV60_CLAB1</name>
<dbReference type="AlphaFoldDB" id="A0A0D2FV60"/>
<accession>A0A0D2FV60</accession>
<evidence type="ECO:0000256" key="1">
    <source>
        <dbReference type="ARBA" id="ARBA00004141"/>
    </source>
</evidence>
<evidence type="ECO:0000256" key="3">
    <source>
        <dbReference type="SAM" id="MobiDB-lite"/>
    </source>
</evidence>
<dbReference type="GO" id="GO:0022857">
    <property type="term" value="F:transmembrane transporter activity"/>
    <property type="evidence" value="ECO:0007669"/>
    <property type="project" value="InterPro"/>
</dbReference>
<feature type="region of interest" description="Disordered" evidence="3">
    <location>
        <begin position="1"/>
        <end position="26"/>
    </location>
</feature>
<dbReference type="PANTHER" id="PTHR11360:SF305">
    <property type="entry name" value="MAJOR FACILITATOR SUPERFAMILY (MFS) PROFILE DOMAIN-CONTAINING PROTEIN"/>
    <property type="match status" value="1"/>
</dbReference>
<dbReference type="PANTHER" id="PTHR11360">
    <property type="entry name" value="MONOCARBOXYLATE TRANSPORTER"/>
    <property type="match status" value="1"/>
</dbReference>
<dbReference type="PROSITE" id="PS50850">
    <property type="entry name" value="MFS"/>
    <property type="match status" value="1"/>
</dbReference>
<feature type="transmembrane region" description="Helical" evidence="4">
    <location>
        <begin position="315"/>
        <end position="337"/>
    </location>
</feature>
<evidence type="ECO:0000256" key="4">
    <source>
        <dbReference type="SAM" id="Phobius"/>
    </source>
</evidence>
<feature type="transmembrane region" description="Helical" evidence="4">
    <location>
        <begin position="149"/>
        <end position="169"/>
    </location>
</feature>
<feature type="transmembrane region" description="Helical" evidence="4">
    <location>
        <begin position="52"/>
        <end position="68"/>
    </location>
</feature>
<evidence type="ECO:0000313" key="7">
    <source>
        <dbReference type="Proteomes" id="UP000053789"/>
    </source>
</evidence>
<feature type="transmembrane region" description="Helical" evidence="4">
    <location>
        <begin position="94"/>
        <end position="112"/>
    </location>
</feature>
<protein>
    <recommendedName>
        <fullName evidence="5">Major facilitator superfamily (MFS) profile domain-containing protein</fullName>
    </recommendedName>
</protein>
<keyword evidence="7" id="KW-1185">Reference proteome</keyword>
<dbReference type="GeneID" id="27702000"/>
<feature type="transmembrane region" description="Helical" evidence="4">
    <location>
        <begin position="181"/>
        <end position="202"/>
    </location>
</feature>
<keyword evidence="4" id="KW-0812">Transmembrane</keyword>
<dbReference type="Pfam" id="PF07690">
    <property type="entry name" value="MFS_1"/>
    <property type="match status" value="1"/>
</dbReference>
<dbReference type="EMBL" id="KN846993">
    <property type="protein sequence ID" value="KIW90427.1"/>
    <property type="molecule type" value="Genomic_DNA"/>
</dbReference>
<dbReference type="SUPFAM" id="SSF103473">
    <property type="entry name" value="MFS general substrate transporter"/>
    <property type="match status" value="1"/>
</dbReference>
<reference evidence="6" key="1">
    <citation type="submission" date="2015-01" db="EMBL/GenBank/DDBJ databases">
        <title>The Genome Sequence of Cladophialophora bantiana CBS 173.52.</title>
        <authorList>
            <consortium name="The Broad Institute Genomics Platform"/>
            <person name="Cuomo C."/>
            <person name="de Hoog S."/>
            <person name="Gorbushina A."/>
            <person name="Stielow B."/>
            <person name="Teixiera M."/>
            <person name="Abouelleil A."/>
            <person name="Chapman S.B."/>
            <person name="Priest M."/>
            <person name="Young S.K."/>
            <person name="Wortman J."/>
            <person name="Nusbaum C."/>
            <person name="Birren B."/>
        </authorList>
    </citation>
    <scope>NUCLEOTIDE SEQUENCE [LARGE SCALE GENOMIC DNA]</scope>
    <source>
        <strain evidence="6">CBS 173.52</strain>
    </source>
</reference>
<dbReference type="HOGENOM" id="CLU_001265_1_2_1"/>
<evidence type="ECO:0000259" key="5">
    <source>
        <dbReference type="PROSITE" id="PS50850"/>
    </source>
</evidence>
<dbReference type="OrthoDB" id="6499973at2759"/>
<feature type="domain" description="Major facilitator superfamily (MFS) profile" evidence="5">
    <location>
        <begin position="255"/>
        <end position="368"/>
    </location>
</feature>
<gene>
    <name evidence="6" type="ORF">Z519_09072</name>
</gene>
<dbReference type="GO" id="GO:0016020">
    <property type="term" value="C:membrane"/>
    <property type="evidence" value="ECO:0007669"/>
    <property type="project" value="UniProtKB-SubCell"/>
</dbReference>
<organism evidence="6 7">
    <name type="scientific">Cladophialophora bantiana (strain ATCC 10958 / CBS 173.52 / CDC B-1940 / NIH 8579)</name>
    <name type="common">Xylohypha bantiana</name>
    <dbReference type="NCBI Taxonomy" id="1442370"/>
    <lineage>
        <taxon>Eukaryota</taxon>
        <taxon>Fungi</taxon>
        <taxon>Dikarya</taxon>
        <taxon>Ascomycota</taxon>
        <taxon>Pezizomycotina</taxon>
        <taxon>Eurotiomycetes</taxon>
        <taxon>Chaetothyriomycetidae</taxon>
        <taxon>Chaetothyriales</taxon>
        <taxon>Herpotrichiellaceae</taxon>
        <taxon>Cladophialophora</taxon>
    </lineage>
</organism>
<dbReference type="Proteomes" id="UP000053789">
    <property type="component" value="Unassembled WGS sequence"/>
</dbReference>
<feature type="transmembrane region" description="Helical" evidence="4">
    <location>
        <begin position="349"/>
        <end position="367"/>
    </location>
</feature>
<proteinExistence type="inferred from homology"/>
<feature type="transmembrane region" description="Helical" evidence="4">
    <location>
        <begin position="254"/>
        <end position="276"/>
    </location>
</feature>
<dbReference type="InterPro" id="IPR020846">
    <property type="entry name" value="MFS_dom"/>
</dbReference>
<dbReference type="InterPro" id="IPR036259">
    <property type="entry name" value="MFS_trans_sf"/>
</dbReference>
<dbReference type="InterPro" id="IPR011701">
    <property type="entry name" value="MFS"/>
</dbReference>
<comment type="subcellular location">
    <subcellularLocation>
        <location evidence="1">Membrane</location>
        <topology evidence="1">Multi-pass membrane protein</topology>
    </subcellularLocation>
</comment>